<dbReference type="RefSeq" id="WP_043907590.1">
    <property type="nucleotide sequence ID" value="NZ_JXZB01000001.1"/>
</dbReference>
<dbReference type="Pfam" id="PF09844">
    <property type="entry name" value="DUF2071"/>
    <property type="match status" value="1"/>
</dbReference>
<protein>
    <recommendedName>
        <fullName evidence="4">DUF2071 domain-containing protein</fullName>
    </recommendedName>
</protein>
<accession>A0A0D0P443</accession>
<feature type="region of interest" description="Disordered" evidence="1">
    <location>
        <begin position="140"/>
        <end position="159"/>
    </location>
</feature>
<dbReference type="Proteomes" id="UP000032066">
    <property type="component" value="Unassembled WGS sequence"/>
</dbReference>
<dbReference type="PATRIC" id="fig|2064.6.peg.445"/>
<dbReference type="OrthoDB" id="150993at2"/>
<evidence type="ECO:0000313" key="2">
    <source>
        <dbReference type="EMBL" id="KIQ66406.1"/>
    </source>
</evidence>
<dbReference type="PANTHER" id="PTHR39186:SF1">
    <property type="entry name" value="DUF2071 DOMAIN-CONTAINING PROTEIN"/>
    <property type="match status" value="1"/>
</dbReference>
<dbReference type="InterPro" id="IPR018644">
    <property type="entry name" value="DUF2071"/>
</dbReference>
<proteinExistence type="predicted"/>
<evidence type="ECO:0000256" key="1">
    <source>
        <dbReference type="SAM" id="MobiDB-lite"/>
    </source>
</evidence>
<reference evidence="2 3" key="1">
    <citation type="submission" date="2015-02" db="EMBL/GenBank/DDBJ databases">
        <title>Draft genome sequence of Kitasatospora griseola MF730-N6, a bafilomycin, terpentecin and satosporin producer.</title>
        <authorList>
            <person name="Arens J.C."/>
            <person name="Haltli B."/>
            <person name="Kerr R.G."/>
        </authorList>
    </citation>
    <scope>NUCLEOTIDE SEQUENCE [LARGE SCALE GENOMIC DNA]</scope>
    <source>
        <strain evidence="2 3">MF730-N6</strain>
    </source>
</reference>
<gene>
    <name evidence="2" type="ORF">TR51_01955</name>
</gene>
<evidence type="ECO:0008006" key="4">
    <source>
        <dbReference type="Google" id="ProtNLM"/>
    </source>
</evidence>
<name>A0A0D0P443_KITGR</name>
<keyword evidence="3" id="KW-1185">Reference proteome</keyword>
<dbReference type="PANTHER" id="PTHR39186">
    <property type="entry name" value="DUF2071 FAMILY PROTEIN"/>
    <property type="match status" value="1"/>
</dbReference>
<evidence type="ECO:0000313" key="3">
    <source>
        <dbReference type="Proteomes" id="UP000032066"/>
    </source>
</evidence>
<dbReference type="EMBL" id="JXZB01000001">
    <property type="protein sequence ID" value="KIQ66406.1"/>
    <property type="molecule type" value="Genomic_DNA"/>
</dbReference>
<dbReference type="AlphaFoldDB" id="A0A0D0P443"/>
<sequence length="238" mass="25502">MAGTTPRRVGRLLLSQYWRDGPLLHWPVRARAVAGPMPPGVVPDVCDGTSRVGPVALGMERPGPGSGGGLPFFGTFPEVNVRLFSVDGQGRRGVVFRSLDCPRLAAVPAARAALGLLRRWSDTRWTAEYGAPHLAGRVRGPAGGRAGRPLRGDVGPRLERPGLPADLLTARWGLHTRTRGRTVYLRVEHPRRPLHRAHAHELRQNLVRAAGVEVAGPPASVLFCPGVPVRSGPCTPAD</sequence>
<organism evidence="2 3">
    <name type="scientific">Kitasatospora griseola</name>
    <name type="common">Streptomyces griseolosporeus</name>
    <dbReference type="NCBI Taxonomy" id="2064"/>
    <lineage>
        <taxon>Bacteria</taxon>
        <taxon>Bacillati</taxon>
        <taxon>Actinomycetota</taxon>
        <taxon>Actinomycetes</taxon>
        <taxon>Kitasatosporales</taxon>
        <taxon>Streptomycetaceae</taxon>
        <taxon>Kitasatospora</taxon>
    </lineage>
</organism>
<feature type="compositionally biased region" description="Basic and acidic residues" evidence="1">
    <location>
        <begin position="150"/>
        <end position="159"/>
    </location>
</feature>
<dbReference type="STRING" id="2064.TR51_01955"/>
<comment type="caution">
    <text evidence="2">The sequence shown here is derived from an EMBL/GenBank/DDBJ whole genome shotgun (WGS) entry which is preliminary data.</text>
</comment>